<dbReference type="PANTHER" id="PTHR43135:SF3">
    <property type="entry name" value="ALPHA-D-RIBOSE 1-METHYLPHOSPHONATE 5-TRIPHOSPHATE DIPHOSPHATASE"/>
    <property type="match status" value="1"/>
</dbReference>
<name>A0A7V1LLF8_CALAY</name>
<dbReference type="PANTHER" id="PTHR43135">
    <property type="entry name" value="ALPHA-D-RIBOSE 1-METHYLPHOSPHONATE 5-TRIPHOSPHATE DIPHOSPHATASE"/>
    <property type="match status" value="1"/>
</dbReference>
<gene>
    <name evidence="3" type="ORF">ENJ10_05790</name>
</gene>
<accession>A0A7V1LLF8</accession>
<organism evidence="3">
    <name type="scientific">Caldithrix abyssi</name>
    <dbReference type="NCBI Taxonomy" id="187145"/>
    <lineage>
        <taxon>Bacteria</taxon>
        <taxon>Pseudomonadati</taxon>
        <taxon>Calditrichota</taxon>
        <taxon>Calditrichia</taxon>
        <taxon>Calditrichales</taxon>
        <taxon>Calditrichaceae</taxon>
        <taxon>Caldithrix</taxon>
    </lineage>
</organism>
<sequence>MIFLGSFMRYFFLLIIGLAVCAAAQTFPREGLSDHKVSVRAFVNGTIVTGNGVIIEKGAILVRDGYIAGVGQKVSLPPGTPVIDLKGAYVYPGFIDLYSRYGMPEIPKNKNSMPRPRAPHPQSRDKEALAWNEAINSHADAAELFTPNAAGAKSLREQGFTLVQTNMRDGIFQGQAAVVLLNDGRAHDNVLPERGAQFLSFSKGSSRQDYPNSLMGAIALIRQTLYDAQWYERATAAYRANPAQKKPEFNRALEALLPVVQKKTPLLFGAANYLDVQRAARIADEFGLEMILKTGADSYKRLADLKALKKALVVPLTFPPKPDVSDANASDNVSLAALKHWDSAPEAPARLARAGIPFALTADGLKKGQTFLGQLRLAVKRGLDEDKALAALTVIPARLAGIDDKAGAIDRGKLANFIIAGGNLFRDDKSVIRRVVVAGKVHDVNPLPEFDWRGTWQLSSDWGNIPLEISGKIEKPDVFAGRDSNRVKLKKSVLSKNHIKLSLPATFNNAGGVIRLAADRFGLKLQGYVLDGQGRRHPLSGERRAAHEDKEKTTTKKEDVVMASFPTVFPDKAYGLSAPPEQPSWVLIRKATLWTATERGILEDYDLLIKKGRIHKIGRGLKAPKGARVIDAGGKHVTPGIIDEHSHIAIDRGVNEGSQAITAEVRIGDVLNPDNIHIYRQLAGGVTTSQLLHGSANPIGGQAQVIKLRWGANAAGLKFKAAPPTIKFALGENVKQSNWGDMFRSRYPQTRMGVKELFIDAFERARAYEKEWQAYKALSSSARKKTVPPRRDLELDALVEILNSRRTIHCHSYVQSEILGLMEVAERFGFRVGTFTHILEGYKVAREMAAHGAMASTFADWWDYKFEVYEAIPYNSALMVRGGVIASVNSDDAEMARRLNQEAAKAMTYGGLSPEEAIKLVTINPARQLKVEERVGSLEAGKDADIVIWSGSPLSGYSHVEQTWIEGRKYFDIGEDRQRRREIAEQRNVLIQKALKDKTPAAGKAGAGEKKARLDYRCDDMEDFLRDAQ</sequence>
<dbReference type="Pfam" id="PF01979">
    <property type="entry name" value="Amidohydro_1"/>
    <property type="match status" value="2"/>
</dbReference>
<dbReference type="CDD" id="cd01309">
    <property type="entry name" value="Met_dep_hydrolase_C"/>
    <property type="match status" value="1"/>
</dbReference>
<dbReference type="SUPFAM" id="SSF51338">
    <property type="entry name" value="Composite domain of metallo-dependent hydrolases"/>
    <property type="match status" value="2"/>
</dbReference>
<dbReference type="AlphaFoldDB" id="A0A7V1LLF8"/>
<protein>
    <submittedName>
        <fullName evidence="3">Amidohydrolase</fullName>
    </submittedName>
</protein>
<dbReference type="InterPro" id="IPR032466">
    <property type="entry name" value="Metal_Hydrolase"/>
</dbReference>
<dbReference type="InterPro" id="IPR006680">
    <property type="entry name" value="Amidohydro-rel"/>
</dbReference>
<reference evidence="3" key="1">
    <citation type="journal article" date="2020" name="mSystems">
        <title>Genome- and Community-Level Interaction Insights into Carbon Utilization and Element Cycling Functions of Hydrothermarchaeota in Hydrothermal Sediment.</title>
        <authorList>
            <person name="Zhou Z."/>
            <person name="Liu Y."/>
            <person name="Xu W."/>
            <person name="Pan J."/>
            <person name="Luo Z.H."/>
            <person name="Li M."/>
        </authorList>
    </citation>
    <scope>NUCLEOTIDE SEQUENCE [LARGE SCALE GENOMIC DNA]</scope>
    <source>
        <strain evidence="3">HyVt-456</strain>
    </source>
</reference>
<feature type="compositionally biased region" description="Basic and acidic residues" evidence="1">
    <location>
        <begin position="539"/>
        <end position="555"/>
    </location>
</feature>
<dbReference type="Gene3D" id="3.20.20.140">
    <property type="entry name" value="Metal-dependent hydrolases"/>
    <property type="match status" value="2"/>
</dbReference>
<comment type="caution">
    <text evidence="3">The sequence shown here is derived from an EMBL/GenBank/DDBJ whole genome shotgun (WGS) entry which is preliminary data.</text>
</comment>
<feature type="region of interest" description="Disordered" evidence="1">
    <location>
        <begin position="534"/>
        <end position="555"/>
    </location>
</feature>
<feature type="domain" description="Amidohydrolase-related" evidence="2">
    <location>
        <begin position="637"/>
        <end position="953"/>
    </location>
</feature>
<feature type="domain" description="Amidohydrolase-related" evidence="2">
    <location>
        <begin position="348"/>
        <end position="441"/>
    </location>
</feature>
<dbReference type="InterPro" id="IPR051781">
    <property type="entry name" value="Metallo-dep_Hydrolase"/>
</dbReference>
<dbReference type="SUPFAM" id="SSF51556">
    <property type="entry name" value="Metallo-dependent hydrolases"/>
    <property type="match status" value="2"/>
</dbReference>
<dbReference type="EMBL" id="DRLD01000160">
    <property type="protein sequence ID" value="HED10178.1"/>
    <property type="molecule type" value="Genomic_DNA"/>
</dbReference>
<dbReference type="Gene3D" id="2.30.40.10">
    <property type="entry name" value="Urease, subunit C, domain 1"/>
    <property type="match status" value="1"/>
</dbReference>
<evidence type="ECO:0000259" key="2">
    <source>
        <dbReference type="Pfam" id="PF01979"/>
    </source>
</evidence>
<evidence type="ECO:0000256" key="1">
    <source>
        <dbReference type="SAM" id="MobiDB-lite"/>
    </source>
</evidence>
<dbReference type="InterPro" id="IPR011059">
    <property type="entry name" value="Metal-dep_hydrolase_composite"/>
</dbReference>
<proteinExistence type="predicted"/>
<dbReference type="Proteomes" id="UP000886005">
    <property type="component" value="Unassembled WGS sequence"/>
</dbReference>
<evidence type="ECO:0000313" key="3">
    <source>
        <dbReference type="EMBL" id="HED10178.1"/>
    </source>
</evidence>
<dbReference type="GO" id="GO:0016810">
    <property type="term" value="F:hydrolase activity, acting on carbon-nitrogen (but not peptide) bonds"/>
    <property type="evidence" value="ECO:0007669"/>
    <property type="project" value="InterPro"/>
</dbReference>